<comment type="caution">
    <text evidence="1">The sequence shown here is derived from an EMBL/GenBank/DDBJ whole genome shotgun (WGS) entry which is preliminary data.</text>
</comment>
<proteinExistence type="predicted"/>
<evidence type="ECO:0000313" key="1">
    <source>
        <dbReference type="EMBL" id="KKL26857.1"/>
    </source>
</evidence>
<reference evidence="1" key="1">
    <citation type="journal article" date="2015" name="Nature">
        <title>Complex archaea that bridge the gap between prokaryotes and eukaryotes.</title>
        <authorList>
            <person name="Spang A."/>
            <person name="Saw J.H."/>
            <person name="Jorgensen S.L."/>
            <person name="Zaremba-Niedzwiedzka K."/>
            <person name="Martijn J."/>
            <person name="Lind A.E."/>
            <person name="van Eijk R."/>
            <person name="Schleper C."/>
            <person name="Guy L."/>
            <person name="Ettema T.J."/>
        </authorList>
    </citation>
    <scope>NUCLEOTIDE SEQUENCE</scope>
</reference>
<name>A0A0F9CK90_9ZZZZ</name>
<accession>A0A0F9CK90</accession>
<dbReference type="AlphaFoldDB" id="A0A0F9CK90"/>
<gene>
    <name evidence="1" type="ORF">LCGC14_2391020</name>
</gene>
<organism evidence="1">
    <name type="scientific">marine sediment metagenome</name>
    <dbReference type="NCBI Taxonomy" id="412755"/>
    <lineage>
        <taxon>unclassified sequences</taxon>
        <taxon>metagenomes</taxon>
        <taxon>ecological metagenomes</taxon>
    </lineage>
</organism>
<dbReference type="EMBL" id="LAZR01035684">
    <property type="protein sequence ID" value="KKL26857.1"/>
    <property type="molecule type" value="Genomic_DNA"/>
</dbReference>
<sequence length="45" mass="5384">MVNFDEDGFFIRQKIKKKVRLNVTDKITYPILEKKEGNKSDKLKK</sequence>
<protein>
    <submittedName>
        <fullName evidence="1">Uncharacterized protein</fullName>
    </submittedName>
</protein>